<comment type="caution">
    <text evidence="3">The sequence shown here is derived from an EMBL/GenBank/DDBJ whole genome shotgun (WGS) entry which is preliminary data.</text>
</comment>
<dbReference type="Proteomes" id="UP000471126">
    <property type="component" value="Unassembled WGS sequence"/>
</dbReference>
<proteinExistence type="predicted"/>
<evidence type="ECO:0000313" key="3">
    <source>
        <dbReference type="EMBL" id="NEM07695.1"/>
    </source>
</evidence>
<dbReference type="GO" id="GO:0016020">
    <property type="term" value="C:membrane"/>
    <property type="evidence" value="ECO:0007669"/>
    <property type="project" value="TreeGrafter"/>
</dbReference>
<dbReference type="Gene3D" id="3.40.50.1820">
    <property type="entry name" value="alpha/beta hydrolase"/>
    <property type="match status" value="1"/>
</dbReference>
<dbReference type="InterPro" id="IPR000639">
    <property type="entry name" value="Epox_hydrolase-like"/>
</dbReference>
<organism evidence="3 4">
    <name type="scientific">Geodermatophilus normandii</name>
    <dbReference type="NCBI Taxonomy" id="1137989"/>
    <lineage>
        <taxon>Bacteria</taxon>
        <taxon>Bacillati</taxon>
        <taxon>Actinomycetota</taxon>
        <taxon>Actinomycetes</taxon>
        <taxon>Geodermatophilales</taxon>
        <taxon>Geodermatophilaceae</taxon>
        <taxon>Geodermatophilus</taxon>
    </lineage>
</organism>
<feature type="domain" description="AB hydrolase-1" evidence="2">
    <location>
        <begin position="23"/>
        <end position="258"/>
    </location>
</feature>
<dbReference type="InterPro" id="IPR029058">
    <property type="entry name" value="AB_hydrolase_fold"/>
</dbReference>
<reference evidence="3 4" key="1">
    <citation type="submission" date="2019-12" db="EMBL/GenBank/DDBJ databases">
        <title>WGS of CPCC 203550 I12A-02606.</title>
        <authorList>
            <person name="Jiang Z."/>
        </authorList>
    </citation>
    <scope>NUCLEOTIDE SEQUENCE [LARGE SCALE GENOMIC DNA]</scope>
    <source>
        <strain evidence="3 4">I12A-02606</strain>
    </source>
</reference>
<dbReference type="EMBL" id="JAAGWE010000030">
    <property type="protein sequence ID" value="NEM07695.1"/>
    <property type="molecule type" value="Genomic_DNA"/>
</dbReference>
<sequence>MAAYTAADGAVLHADAVGRDDGPTLLVLAGGAAAHPAYLGDLAGLGERHRLVVPHLRGVGRSVHAALASRWEQADDVDRLRASLGLDRCTVVAHSAGTRLAVAHAARFPERVAALVLVTPPAEYLVDVPSDAPELLAARAGEPAVAAALAALEEEPDLADDDAFTAWRLRGAPLGYARWDVTTQAHASGLRYSVAAARAFMVGETPADLHERLRAVTAPVLVVAGAQDASTGVAPVLAVAGLFTRGEAAVVEGSGHFPWVEQPAAFRAAVDPFLARARR</sequence>
<dbReference type="RefSeq" id="WP_163477778.1">
    <property type="nucleotide sequence ID" value="NZ_JAAGWE010000030.1"/>
</dbReference>
<gene>
    <name evidence="3" type="ORF">GCU54_16995</name>
</gene>
<evidence type="ECO:0000313" key="4">
    <source>
        <dbReference type="Proteomes" id="UP000471126"/>
    </source>
</evidence>
<dbReference type="Pfam" id="PF00561">
    <property type="entry name" value="Abhydrolase_1"/>
    <property type="match status" value="1"/>
</dbReference>
<dbReference type="PRINTS" id="PR00412">
    <property type="entry name" value="EPOXHYDRLASE"/>
</dbReference>
<accession>A0A6P0GK11</accession>
<dbReference type="PRINTS" id="PR00111">
    <property type="entry name" value="ABHYDROLASE"/>
</dbReference>
<name>A0A6P0GK11_9ACTN</name>
<dbReference type="PANTHER" id="PTHR43798:SF31">
    <property type="entry name" value="AB HYDROLASE SUPERFAMILY PROTEIN YCLE"/>
    <property type="match status" value="1"/>
</dbReference>
<dbReference type="AlphaFoldDB" id="A0A6P0GK11"/>
<evidence type="ECO:0000259" key="2">
    <source>
        <dbReference type="Pfam" id="PF00561"/>
    </source>
</evidence>
<dbReference type="InterPro" id="IPR000073">
    <property type="entry name" value="AB_hydrolase_1"/>
</dbReference>
<protein>
    <submittedName>
        <fullName evidence="3">Alpha/beta hydrolase</fullName>
    </submittedName>
</protein>
<dbReference type="GO" id="GO:0016787">
    <property type="term" value="F:hydrolase activity"/>
    <property type="evidence" value="ECO:0007669"/>
    <property type="project" value="UniProtKB-KW"/>
</dbReference>
<dbReference type="PANTHER" id="PTHR43798">
    <property type="entry name" value="MONOACYLGLYCEROL LIPASE"/>
    <property type="match status" value="1"/>
</dbReference>
<evidence type="ECO:0000256" key="1">
    <source>
        <dbReference type="ARBA" id="ARBA00022801"/>
    </source>
</evidence>
<keyword evidence="1 3" id="KW-0378">Hydrolase</keyword>
<dbReference type="SUPFAM" id="SSF53474">
    <property type="entry name" value="alpha/beta-Hydrolases"/>
    <property type="match status" value="1"/>
</dbReference>
<dbReference type="InterPro" id="IPR050266">
    <property type="entry name" value="AB_hydrolase_sf"/>
</dbReference>